<reference evidence="1 2" key="1">
    <citation type="submission" date="2023-02" db="EMBL/GenBank/DDBJ databases">
        <title>A bacterium isolated from plastisphere.</title>
        <authorList>
            <person name="Sun Y."/>
        </authorList>
    </citation>
    <scope>NUCLEOTIDE SEQUENCE [LARGE SCALE GENOMIC DNA]</scope>
    <source>
        <strain evidence="2">a-1</strain>
    </source>
</reference>
<dbReference type="Gene3D" id="2.60.120.200">
    <property type="match status" value="1"/>
</dbReference>
<dbReference type="Pfam" id="PF07081">
    <property type="entry name" value="DUF1349"/>
    <property type="match status" value="1"/>
</dbReference>
<proteinExistence type="predicted"/>
<protein>
    <submittedName>
        <fullName evidence="1">DUF1349 domain-containing protein</fullName>
    </submittedName>
</protein>
<dbReference type="InterPro" id="IPR013320">
    <property type="entry name" value="ConA-like_dom_sf"/>
</dbReference>
<dbReference type="PANTHER" id="PTHR35332">
    <property type="entry name" value="REGULATION OF ENOLASE PROTEIN 1"/>
    <property type="match status" value="1"/>
</dbReference>
<sequence length="189" mass="21707">MHSYKWINEPKTINGLDPLTFHTLPDTDFWRNTHYGFNRMTAHALLTDVKAKQFTCRATIQMEPSHTYDQAGIVLYVNDDHWIKASVEYIPDGPSHLGAVVTSHGYSDWSTRDFPNEMIQQPLTFEIVYTDGDVEIFFEYDDGTREQLRIAHLHDVSTLRIGPYACSPDVNATGFDVTFSNWELREAST</sequence>
<dbReference type="PIRSF" id="PIRSF022704">
    <property type="entry name" value="UCP022704"/>
    <property type="match status" value="1"/>
</dbReference>
<dbReference type="InterPro" id="IPR009784">
    <property type="entry name" value="DUF1349"/>
</dbReference>
<dbReference type="RefSeq" id="WP_274356843.1">
    <property type="nucleotide sequence ID" value="NZ_CP118099.1"/>
</dbReference>
<organism evidence="1 2">
    <name type="scientific">Exiguobacterium marinum</name>
    <dbReference type="NCBI Taxonomy" id="273528"/>
    <lineage>
        <taxon>Bacteria</taxon>
        <taxon>Bacillati</taxon>
        <taxon>Bacillota</taxon>
        <taxon>Bacilli</taxon>
        <taxon>Bacillales</taxon>
        <taxon>Bacillales Family XII. Incertae Sedis</taxon>
        <taxon>Exiguobacterium</taxon>
    </lineage>
</organism>
<accession>A0ABY7X1M8</accession>
<evidence type="ECO:0000313" key="2">
    <source>
        <dbReference type="Proteomes" id="UP001213680"/>
    </source>
</evidence>
<dbReference type="InterPro" id="IPR015987">
    <property type="entry name" value="UCP022704"/>
</dbReference>
<dbReference type="EMBL" id="CP118099">
    <property type="protein sequence ID" value="WDH75978.1"/>
    <property type="molecule type" value="Genomic_DNA"/>
</dbReference>
<dbReference type="Proteomes" id="UP001213680">
    <property type="component" value="Chromosome"/>
</dbReference>
<evidence type="ECO:0000313" key="1">
    <source>
        <dbReference type="EMBL" id="WDH75978.1"/>
    </source>
</evidence>
<dbReference type="SUPFAM" id="SSF49899">
    <property type="entry name" value="Concanavalin A-like lectins/glucanases"/>
    <property type="match status" value="1"/>
</dbReference>
<dbReference type="PANTHER" id="PTHR35332:SF2">
    <property type="entry name" value="REGULATION OF ENOLASE PROTEIN 1"/>
    <property type="match status" value="1"/>
</dbReference>
<name>A0ABY7X1M8_9BACL</name>
<keyword evidence="2" id="KW-1185">Reference proteome</keyword>
<gene>
    <name evidence="1" type="ORF">PTI97_00135</name>
</gene>